<keyword evidence="5" id="KW-0479">Metal-binding</keyword>
<keyword evidence="5" id="KW-0496">Mitochondrion</keyword>
<name>A0AAW1MF54_POPJA</name>
<comment type="catalytic activity">
    <reaction evidence="5">
        <text>a 3,4-dihydroxy-5-(all-trans-polyprenyl)benzoate + S-adenosyl-L-methionine = a 4-hydroxy-3-methoxy-5-(all-trans-polyprenyl)benzoate + S-adenosyl-L-homocysteine + H(+)</text>
        <dbReference type="Rhea" id="RHEA:44452"/>
        <dbReference type="Rhea" id="RHEA-COMP:10930"/>
        <dbReference type="Rhea" id="RHEA-COMP:10931"/>
        <dbReference type="ChEBI" id="CHEBI:15378"/>
        <dbReference type="ChEBI" id="CHEBI:57856"/>
        <dbReference type="ChEBI" id="CHEBI:59789"/>
        <dbReference type="ChEBI" id="CHEBI:64694"/>
        <dbReference type="ChEBI" id="CHEBI:84443"/>
        <dbReference type="EC" id="2.1.1.114"/>
    </reaction>
</comment>
<comment type="subcellular location">
    <subcellularLocation>
        <location evidence="5">Mitochondrion inner membrane</location>
        <topology evidence="5">Peripheral membrane protein</topology>
        <orientation evidence="5">Matrix side</orientation>
    </subcellularLocation>
</comment>
<evidence type="ECO:0000256" key="2">
    <source>
        <dbReference type="ARBA" id="ARBA00022679"/>
    </source>
</evidence>
<evidence type="ECO:0000256" key="1">
    <source>
        <dbReference type="ARBA" id="ARBA00022603"/>
    </source>
</evidence>
<keyword evidence="5" id="KW-0460">Magnesium</keyword>
<comment type="pathway">
    <text evidence="5">Cofactor biosynthesis; ubiquinone biosynthesis.</text>
</comment>
<dbReference type="Gene3D" id="3.40.50.150">
    <property type="entry name" value="Vaccinia Virus protein VP39"/>
    <property type="match status" value="1"/>
</dbReference>
<dbReference type="Proteomes" id="UP001458880">
    <property type="component" value="Unassembled WGS sequence"/>
</dbReference>
<dbReference type="HAMAP" id="MF_00472">
    <property type="entry name" value="UbiG"/>
    <property type="match status" value="1"/>
</dbReference>
<comment type="function">
    <text evidence="5">O-methyltransferase required for two non-consecutive steps during ubiquinone biosynthesis. Catalyzes the 2 O-methylation of 3,4-dihydroxy-5-(all-trans-polyprenyl)benzoic acid into 4-hydroxy-3-methoxy-5-(all-trans-polyprenyl)benzoic acid. Also catalyzes the last step of ubiquinone biosynthesis by mediating methylation of 3-demethylubiquinone into ubiquinone. Also able to mediate the methylation of 3-demethylubiquinol into ubiquinol.</text>
</comment>
<feature type="binding site" evidence="5">
    <location>
        <position position="160"/>
    </location>
    <ligand>
        <name>S-adenosyl-L-methionine</name>
        <dbReference type="ChEBI" id="CHEBI:59789"/>
    </ligand>
</feature>
<comment type="caution">
    <text evidence="6">The sequence shown here is derived from an EMBL/GenBank/DDBJ whole genome shotgun (WGS) entry which is preliminary data.</text>
</comment>
<keyword evidence="5" id="KW-0999">Mitochondrion inner membrane</keyword>
<evidence type="ECO:0000256" key="4">
    <source>
        <dbReference type="ARBA" id="ARBA00022691"/>
    </source>
</evidence>
<dbReference type="PANTHER" id="PTHR43464">
    <property type="entry name" value="METHYLTRANSFERASE"/>
    <property type="match status" value="1"/>
</dbReference>
<accession>A0AAW1MF54</accession>
<feature type="binding site" evidence="5">
    <location>
        <position position="59"/>
    </location>
    <ligand>
        <name>S-adenosyl-L-methionine</name>
        <dbReference type="ChEBI" id="CHEBI:59789"/>
    </ligand>
</feature>
<dbReference type="CDD" id="cd02440">
    <property type="entry name" value="AdoMet_MTases"/>
    <property type="match status" value="1"/>
</dbReference>
<comment type="similarity">
    <text evidence="5">Belongs to the class I-like SAM-binding methyltransferase superfamily. UbiG/COQ3 family.</text>
</comment>
<keyword evidence="4 5" id="KW-0949">S-adenosyl-L-methionine</keyword>
<dbReference type="GO" id="GO:0046872">
    <property type="term" value="F:metal ion binding"/>
    <property type="evidence" value="ECO:0007669"/>
    <property type="project" value="UniProtKB-KW"/>
</dbReference>
<dbReference type="Pfam" id="PF13489">
    <property type="entry name" value="Methyltransf_23"/>
    <property type="match status" value="1"/>
</dbReference>
<dbReference type="PANTHER" id="PTHR43464:SF19">
    <property type="entry name" value="UBIQUINONE BIOSYNTHESIS O-METHYLTRANSFERASE, MITOCHONDRIAL"/>
    <property type="match status" value="1"/>
</dbReference>
<dbReference type="GO" id="GO:0032259">
    <property type="term" value="P:methylation"/>
    <property type="evidence" value="ECO:0007669"/>
    <property type="project" value="UniProtKB-KW"/>
</dbReference>
<evidence type="ECO:0000256" key="3">
    <source>
        <dbReference type="ARBA" id="ARBA00022688"/>
    </source>
</evidence>
<dbReference type="AlphaFoldDB" id="A0AAW1MF54"/>
<keyword evidence="3 5" id="KW-0831">Ubiquinone biosynthesis</keyword>
<comment type="cofactor">
    <cofactor evidence="5">
        <name>Mg(2+)</name>
        <dbReference type="ChEBI" id="CHEBI:18420"/>
    </cofactor>
</comment>
<dbReference type="NCBIfam" id="TIGR01983">
    <property type="entry name" value="UbiG"/>
    <property type="match status" value="1"/>
</dbReference>
<feature type="binding site" evidence="5">
    <location>
        <position position="164"/>
    </location>
    <ligand>
        <name>Mg(2+)</name>
        <dbReference type="ChEBI" id="CHEBI:18420"/>
    </ligand>
</feature>
<organism evidence="6 7">
    <name type="scientific">Popillia japonica</name>
    <name type="common">Japanese beetle</name>
    <dbReference type="NCBI Taxonomy" id="7064"/>
    <lineage>
        <taxon>Eukaryota</taxon>
        <taxon>Metazoa</taxon>
        <taxon>Ecdysozoa</taxon>
        <taxon>Arthropoda</taxon>
        <taxon>Hexapoda</taxon>
        <taxon>Insecta</taxon>
        <taxon>Pterygota</taxon>
        <taxon>Neoptera</taxon>
        <taxon>Endopterygota</taxon>
        <taxon>Coleoptera</taxon>
        <taxon>Polyphaga</taxon>
        <taxon>Scarabaeiformia</taxon>
        <taxon>Scarabaeidae</taxon>
        <taxon>Rutelinae</taxon>
        <taxon>Popillia</taxon>
    </lineage>
</organism>
<comment type="subunit">
    <text evidence="5">Component of a multi-subunit COQ enzyme complex.</text>
</comment>
<dbReference type="GO" id="GO:0061542">
    <property type="term" value="F:3-demethylubiquinol 3-O-methyltransferase activity"/>
    <property type="evidence" value="ECO:0007669"/>
    <property type="project" value="UniProtKB-UniRule"/>
</dbReference>
<keyword evidence="7" id="KW-1185">Reference proteome</keyword>
<dbReference type="EMBL" id="JASPKY010000043">
    <property type="protein sequence ID" value="KAK9745957.1"/>
    <property type="molecule type" value="Genomic_DNA"/>
</dbReference>
<feature type="binding site" evidence="5">
    <location>
        <position position="114"/>
    </location>
    <ligand>
        <name>S-adenosyl-L-methionine</name>
        <dbReference type="ChEBI" id="CHEBI:59789"/>
    </ligand>
</feature>
<sequence length="271" mass="30345">MCGIRTTATFTNFDIQKISYTKRPTSVNKSEIQHFEKQAANWWHPNASVKLLRAMNSVRVPLVKDGLIDIETARKEWADTATPLTGLKVLDVGCGGGFLSEALAKLGCEVTGIDASEDLIAIAIYHASQDKTLKNLTYTSTTVENFAVENSEQFDAVVASEVVEHVNNQPEFITNCVKCVKPGGSIFITTINKTIWARIIAIWLGEYVTGLIPKGTHEYQKLISPKVLEDILKENKCNIRLLRGMWYNIFTNRWFLAKSCSVFYVLHAVKQ</sequence>
<dbReference type="EC" id="2.1.1.114" evidence="5"/>
<dbReference type="InterPro" id="IPR029063">
    <property type="entry name" value="SAM-dependent_MTases_sf"/>
</dbReference>
<evidence type="ECO:0000313" key="7">
    <source>
        <dbReference type="Proteomes" id="UP001458880"/>
    </source>
</evidence>
<feature type="binding site" evidence="5">
    <location>
        <position position="165"/>
    </location>
    <ligand>
        <name>Mg(2+)</name>
        <dbReference type="ChEBI" id="CHEBI:18420"/>
    </ligand>
</feature>
<dbReference type="EC" id="2.1.1.64" evidence="5"/>
<proteinExistence type="inferred from homology"/>
<protein>
    <recommendedName>
        <fullName evidence="5">Ubiquinone biosynthesis O-methyltransferase, mitochondrial</fullName>
    </recommendedName>
    <alternativeName>
        <fullName evidence="5">3-demethylubiquinol 3-O-methyltransferase</fullName>
        <ecNumber evidence="5">2.1.1.64</ecNumber>
    </alternativeName>
    <alternativeName>
        <fullName evidence="5">3-demethylubiquinone 3-O-methyltransferase</fullName>
        <ecNumber evidence="5">2.1.1.-</ecNumber>
    </alternativeName>
    <alternativeName>
        <fullName evidence="5">Polyprenyldihydroxybenzoate methyltransferase</fullName>
        <ecNumber evidence="5">2.1.1.114</ecNumber>
    </alternativeName>
</protein>
<keyword evidence="1 5" id="KW-0489">Methyltransferase</keyword>
<reference evidence="6 7" key="1">
    <citation type="journal article" date="2024" name="BMC Genomics">
        <title>De novo assembly and annotation of Popillia japonica's genome with initial clues to its potential as an invasive pest.</title>
        <authorList>
            <person name="Cucini C."/>
            <person name="Boschi S."/>
            <person name="Funari R."/>
            <person name="Cardaioli E."/>
            <person name="Iannotti N."/>
            <person name="Marturano G."/>
            <person name="Paoli F."/>
            <person name="Bruttini M."/>
            <person name="Carapelli A."/>
            <person name="Frati F."/>
            <person name="Nardi F."/>
        </authorList>
    </citation>
    <scope>NUCLEOTIDE SEQUENCE [LARGE SCALE GENOMIC DNA]</scope>
    <source>
        <strain evidence="6">DMR45628</strain>
    </source>
</reference>
<evidence type="ECO:0000256" key="5">
    <source>
        <dbReference type="HAMAP-Rule" id="MF_03190"/>
    </source>
</evidence>
<dbReference type="EC" id="2.1.1.-" evidence="5"/>
<feature type="binding site" evidence="5">
    <location>
        <position position="93"/>
    </location>
    <ligand>
        <name>S-adenosyl-L-methionine</name>
        <dbReference type="ChEBI" id="CHEBI:59789"/>
    </ligand>
</feature>
<feature type="binding site" evidence="5">
    <location>
        <position position="161"/>
    </location>
    <ligand>
        <name>Mg(2+)</name>
        <dbReference type="ChEBI" id="CHEBI:18420"/>
    </ligand>
</feature>
<keyword evidence="5" id="KW-0472">Membrane</keyword>
<evidence type="ECO:0000313" key="6">
    <source>
        <dbReference type="EMBL" id="KAK9745957.1"/>
    </source>
</evidence>
<comment type="catalytic activity">
    <reaction evidence="5">
        <text>a 3-demethylubiquinol + S-adenosyl-L-methionine = a ubiquinol + S-adenosyl-L-homocysteine + H(+)</text>
        <dbReference type="Rhea" id="RHEA:44380"/>
        <dbReference type="Rhea" id="RHEA-COMP:9566"/>
        <dbReference type="Rhea" id="RHEA-COMP:10914"/>
        <dbReference type="ChEBI" id="CHEBI:15378"/>
        <dbReference type="ChEBI" id="CHEBI:17976"/>
        <dbReference type="ChEBI" id="CHEBI:57856"/>
        <dbReference type="ChEBI" id="CHEBI:59789"/>
        <dbReference type="ChEBI" id="CHEBI:84422"/>
        <dbReference type="EC" id="2.1.1.64"/>
    </reaction>
</comment>
<dbReference type="InterPro" id="IPR010233">
    <property type="entry name" value="UbiG_MeTrfase"/>
</dbReference>
<dbReference type="SUPFAM" id="SSF53335">
    <property type="entry name" value="S-adenosyl-L-methionine-dependent methyltransferases"/>
    <property type="match status" value="1"/>
</dbReference>
<gene>
    <name evidence="5" type="primary">coq3</name>
    <name evidence="6" type="ORF">QE152_g6505</name>
</gene>
<keyword evidence="2 5" id="KW-0808">Transferase</keyword>
<dbReference type="GO" id="GO:0031314">
    <property type="term" value="C:extrinsic component of mitochondrial inner membrane"/>
    <property type="evidence" value="ECO:0007669"/>
    <property type="project" value="UniProtKB-UniRule"/>
</dbReference>
<comment type="catalytic activity">
    <reaction evidence="5">
        <text>a 3-demethylubiquinone + S-adenosyl-L-methionine = a ubiquinone + S-adenosyl-L-homocysteine</text>
        <dbReference type="Rhea" id="RHEA:81215"/>
        <dbReference type="Rhea" id="RHEA-COMP:9565"/>
        <dbReference type="Rhea" id="RHEA-COMP:19654"/>
        <dbReference type="ChEBI" id="CHEBI:16389"/>
        <dbReference type="ChEBI" id="CHEBI:57856"/>
        <dbReference type="ChEBI" id="CHEBI:59789"/>
        <dbReference type="ChEBI" id="CHEBI:231825"/>
    </reaction>
</comment>
<dbReference type="GO" id="GO:0010420">
    <property type="term" value="F:polyprenyldihydroxybenzoate methyltransferase activity"/>
    <property type="evidence" value="ECO:0007669"/>
    <property type="project" value="UniProtKB-UniRule"/>
</dbReference>